<sequence>MEDKLTPSRMEAFSDGVIAVIITIMVLEIHVPTRDISNLDGLRHIAPILVVYLLSFIQVGIYWVNHHYLVDDLQQITHGILWSNLALLFCLSLIPAATAWMGERGLTPFSIALYAAVCIVPAIPWFVLSMLICAHSGIAPANSLLKTALSASSYLCAILGAHFSTWISLGFIALVAVIWLIPPKRVVEQTRAQSRWRQDHDPLPRD</sequence>
<evidence type="ECO:0000256" key="6">
    <source>
        <dbReference type="ARBA" id="ARBA00022826"/>
    </source>
</evidence>
<dbReference type="Pfam" id="PF06736">
    <property type="entry name" value="TMEM175"/>
    <property type="match status" value="1"/>
</dbReference>
<feature type="transmembrane region" description="Helical" evidence="13">
    <location>
        <begin position="76"/>
        <end position="99"/>
    </location>
</feature>
<evidence type="ECO:0000256" key="5">
    <source>
        <dbReference type="ARBA" id="ARBA00022692"/>
    </source>
</evidence>
<organism evidence="14 15">
    <name type="scientific">Bryocella elongata</name>
    <dbReference type="NCBI Taxonomy" id="863522"/>
    <lineage>
        <taxon>Bacteria</taxon>
        <taxon>Pseudomonadati</taxon>
        <taxon>Acidobacteriota</taxon>
        <taxon>Terriglobia</taxon>
        <taxon>Terriglobales</taxon>
        <taxon>Acidobacteriaceae</taxon>
        <taxon>Bryocella</taxon>
    </lineage>
</organism>
<evidence type="ECO:0000256" key="3">
    <source>
        <dbReference type="ARBA" id="ARBA00022448"/>
    </source>
</evidence>
<dbReference type="GO" id="GO:0015252">
    <property type="term" value="F:proton channel activity"/>
    <property type="evidence" value="ECO:0007669"/>
    <property type="project" value="InterPro"/>
</dbReference>
<dbReference type="GO" id="GO:0005267">
    <property type="term" value="F:potassium channel activity"/>
    <property type="evidence" value="ECO:0007669"/>
    <property type="project" value="UniProtKB-KW"/>
</dbReference>
<keyword evidence="4" id="KW-0633">Potassium transport</keyword>
<evidence type="ECO:0000256" key="10">
    <source>
        <dbReference type="ARBA" id="ARBA00023136"/>
    </source>
</evidence>
<keyword evidence="8 13" id="KW-1133">Transmembrane helix</keyword>
<feature type="transmembrane region" description="Helical" evidence="13">
    <location>
        <begin position="111"/>
        <end position="132"/>
    </location>
</feature>
<evidence type="ECO:0000256" key="12">
    <source>
        <dbReference type="ARBA" id="ARBA00034430"/>
    </source>
</evidence>
<dbReference type="OrthoDB" id="7626281at2"/>
<keyword evidence="7" id="KW-0630">Potassium</keyword>
<dbReference type="Proteomes" id="UP000236728">
    <property type="component" value="Unassembled WGS sequence"/>
</dbReference>
<gene>
    <name evidence="14" type="ORF">SAMN05421819_0083</name>
</gene>
<dbReference type="RefSeq" id="WP_103931074.1">
    <property type="nucleotide sequence ID" value="NZ_FNVA01000001.1"/>
</dbReference>
<keyword evidence="10 13" id="KW-0472">Membrane</keyword>
<evidence type="ECO:0000256" key="13">
    <source>
        <dbReference type="SAM" id="Phobius"/>
    </source>
</evidence>
<dbReference type="InterPro" id="IPR010617">
    <property type="entry name" value="TMEM175-like"/>
</dbReference>
<dbReference type="AlphaFoldDB" id="A0A1H5S5I5"/>
<keyword evidence="3" id="KW-0813">Transport</keyword>
<keyword evidence="5 13" id="KW-0812">Transmembrane</keyword>
<evidence type="ECO:0000256" key="4">
    <source>
        <dbReference type="ARBA" id="ARBA00022538"/>
    </source>
</evidence>
<evidence type="ECO:0000256" key="7">
    <source>
        <dbReference type="ARBA" id="ARBA00022958"/>
    </source>
</evidence>
<evidence type="ECO:0000256" key="9">
    <source>
        <dbReference type="ARBA" id="ARBA00023065"/>
    </source>
</evidence>
<dbReference type="PANTHER" id="PTHR31462:SF5">
    <property type="entry name" value="ENDOSOMAL_LYSOSOMAL PROTON CHANNEL TMEM175"/>
    <property type="match status" value="1"/>
</dbReference>
<evidence type="ECO:0000256" key="1">
    <source>
        <dbReference type="ARBA" id="ARBA00004141"/>
    </source>
</evidence>
<dbReference type="PANTHER" id="PTHR31462">
    <property type="entry name" value="ENDOSOMAL/LYSOSOMAL POTASSIUM CHANNEL TMEM175"/>
    <property type="match status" value="1"/>
</dbReference>
<evidence type="ECO:0000256" key="11">
    <source>
        <dbReference type="ARBA" id="ARBA00023303"/>
    </source>
</evidence>
<feature type="transmembrane region" description="Helical" evidence="13">
    <location>
        <begin position="45"/>
        <end position="64"/>
    </location>
</feature>
<dbReference type="EMBL" id="FNVA01000001">
    <property type="protein sequence ID" value="SEF45876.1"/>
    <property type="molecule type" value="Genomic_DNA"/>
</dbReference>
<name>A0A1H5S5I5_9BACT</name>
<keyword evidence="6" id="KW-0631">Potassium channel</keyword>
<comment type="subcellular location">
    <subcellularLocation>
        <location evidence="1">Membrane</location>
        <topology evidence="1">Multi-pass membrane protein</topology>
    </subcellularLocation>
</comment>
<comment type="catalytic activity">
    <reaction evidence="12">
        <text>K(+)(in) = K(+)(out)</text>
        <dbReference type="Rhea" id="RHEA:29463"/>
        <dbReference type="ChEBI" id="CHEBI:29103"/>
    </reaction>
</comment>
<accession>A0A1H5S5I5</accession>
<evidence type="ECO:0000256" key="2">
    <source>
        <dbReference type="ARBA" id="ARBA00006920"/>
    </source>
</evidence>
<evidence type="ECO:0000313" key="14">
    <source>
        <dbReference type="EMBL" id="SEF45876.1"/>
    </source>
</evidence>
<protein>
    <submittedName>
        <fullName evidence="14">Uncharacterized membrane protein</fullName>
    </submittedName>
</protein>
<dbReference type="GO" id="GO:0016020">
    <property type="term" value="C:membrane"/>
    <property type="evidence" value="ECO:0007669"/>
    <property type="project" value="UniProtKB-SubCell"/>
</dbReference>
<reference evidence="14 15" key="1">
    <citation type="submission" date="2016-10" db="EMBL/GenBank/DDBJ databases">
        <authorList>
            <person name="de Groot N.N."/>
        </authorList>
    </citation>
    <scope>NUCLEOTIDE SEQUENCE [LARGE SCALE GENOMIC DNA]</scope>
    <source>
        <strain evidence="14 15">DSM 22489</strain>
    </source>
</reference>
<keyword evidence="15" id="KW-1185">Reference proteome</keyword>
<keyword evidence="9" id="KW-0406">Ion transport</keyword>
<evidence type="ECO:0000256" key="8">
    <source>
        <dbReference type="ARBA" id="ARBA00022989"/>
    </source>
</evidence>
<feature type="transmembrane region" description="Helical" evidence="13">
    <location>
        <begin position="12"/>
        <end position="33"/>
    </location>
</feature>
<comment type="similarity">
    <text evidence="2">Belongs to the TMEM175 family.</text>
</comment>
<evidence type="ECO:0000313" key="15">
    <source>
        <dbReference type="Proteomes" id="UP000236728"/>
    </source>
</evidence>
<feature type="transmembrane region" description="Helical" evidence="13">
    <location>
        <begin position="152"/>
        <end position="181"/>
    </location>
</feature>
<keyword evidence="11" id="KW-0407">Ion channel</keyword>
<proteinExistence type="inferred from homology"/>